<evidence type="ECO:0000256" key="2">
    <source>
        <dbReference type="ARBA" id="ARBA00023125"/>
    </source>
</evidence>
<evidence type="ECO:0000256" key="3">
    <source>
        <dbReference type="ARBA" id="ARBA00023163"/>
    </source>
</evidence>
<dbReference type="PANTHER" id="PTHR30146:SF109">
    <property type="entry name" value="HTH-TYPE TRANSCRIPTIONAL REGULATOR GALS"/>
    <property type="match status" value="1"/>
</dbReference>
<dbReference type="InterPro" id="IPR000843">
    <property type="entry name" value="HTH_LacI"/>
</dbReference>
<dbReference type="RefSeq" id="WP_166657619.1">
    <property type="nucleotide sequence ID" value="NZ_SOAU01000001.1"/>
</dbReference>
<evidence type="ECO:0000313" key="6">
    <source>
        <dbReference type="Proteomes" id="UP000294558"/>
    </source>
</evidence>
<dbReference type="SUPFAM" id="SSF47413">
    <property type="entry name" value="lambda repressor-like DNA-binding domains"/>
    <property type="match status" value="1"/>
</dbReference>
<dbReference type="PROSITE" id="PS00356">
    <property type="entry name" value="HTH_LACI_1"/>
    <property type="match status" value="1"/>
</dbReference>
<dbReference type="PANTHER" id="PTHR30146">
    <property type="entry name" value="LACI-RELATED TRANSCRIPTIONAL REPRESSOR"/>
    <property type="match status" value="1"/>
</dbReference>
<dbReference type="InterPro" id="IPR028082">
    <property type="entry name" value="Peripla_BP_I"/>
</dbReference>
<evidence type="ECO:0000259" key="4">
    <source>
        <dbReference type="PROSITE" id="PS50932"/>
    </source>
</evidence>
<dbReference type="CDD" id="cd01392">
    <property type="entry name" value="HTH_LacI"/>
    <property type="match status" value="1"/>
</dbReference>
<dbReference type="Gene3D" id="3.40.50.2300">
    <property type="match status" value="2"/>
</dbReference>
<keyword evidence="3" id="KW-0804">Transcription</keyword>
<dbReference type="EMBL" id="SOAU01000001">
    <property type="protein sequence ID" value="TDT17565.1"/>
    <property type="molecule type" value="Genomic_DNA"/>
</dbReference>
<dbReference type="InterPro" id="IPR010982">
    <property type="entry name" value="Lambda_DNA-bd_dom_sf"/>
</dbReference>
<keyword evidence="6" id="KW-1185">Reference proteome</keyword>
<keyword evidence="1" id="KW-0805">Transcription regulation</keyword>
<feature type="domain" description="HTH lacI-type" evidence="4">
    <location>
        <begin position="5"/>
        <end position="59"/>
    </location>
</feature>
<organism evidence="5 6">
    <name type="scientific">Ilumatobacter fluminis</name>
    <dbReference type="NCBI Taxonomy" id="467091"/>
    <lineage>
        <taxon>Bacteria</taxon>
        <taxon>Bacillati</taxon>
        <taxon>Actinomycetota</taxon>
        <taxon>Acidimicrobiia</taxon>
        <taxon>Acidimicrobiales</taxon>
        <taxon>Ilumatobacteraceae</taxon>
        <taxon>Ilumatobacter</taxon>
    </lineage>
</organism>
<name>A0A4R7I284_9ACTN</name>
<dbReference type="InterPro" id="IPR046335">
    <property type="entry name" value="LacI/GalR-like_sensor"/>
</dbReference>
<accession>A0A4R7I284</accession>
<dbReference type="GO" id="GO:0000976">
    <property type="term" value="F:transcription cis-regulatory region binding"/>
    <property type="evidence" value="ECO:0007669"/>
    <property type="project" value="TreeGrafter"/>
</dbReference>
<protein>
    <submittedName>
        <fullName evidence="5">LacI family transcriptional regulator</fullName>
    </submittedName>
</protein>
<comment type="caution">
    <text evidence="5">The sequence shown here is derived from an EMBL/GenBank/DDBJ whole genome shotgun (WGS) entry which is preliminary data.</text>
</comment>
<dbReference type="Pfam" id="PF13377">
    <property type="entry name" value="Peripla_BP_3"/>
    <property type="match status" value="1"/>
</dbReference>
<keyword evidence="2" id="KW-0238">DNA-binding</keyword>
<dbReference type="PROSITE" id="PS50932">
    <property type="entry name" value="HTH_LACI_2"/>
    <property type="match status" value="1"/>
</dbReference>
<dbReference type="Pfam" id="PF00356">
    <property type="entry name" value="LacI"/>
    <property type="match status" value="1"/>
</dbReference>
<reference evidence="5 6" key="1">
    <citation type="submission" date="2019-03" db="EMBL/GenBank/DDBJ databases">
        <title>Sequencing the genomes of 1000 actinobacteria strains.</title>
        <authorList>
            <person name="Klenk H.-P."/>
        </authorList>
    </citation>
    <scope>NUCLEOTIDE SEQUENCE [LARGE SCALE GENOMIC DNA]</scope>
    <source>
        <strain evidence="5 6">DSM 18936</strain>
    </source>
</reference>
<dbReference type="CDD" id="cd06267">
    <property type="entry name" value="PBP1_LacI_sugar_binding-like"/>
    <property type="match status" value="1"/>
</dbReference>
<evidence type="ECO:0000256" key="1">
    <source>
        <dbReference type="ARBA" id="ARBA00023015"/>
    </source>
</evidence>
<proteinExistence type="predicted"/>
<sequence>MEQKVTLDDVARLSGVSRSAASRALNDRPGVRSDVRERVNRIADHLGFRPNRAAKNLASGRSSVIGLVIPSDDLRVDPYGAAMTHAVGRAASQLDLGMMLHLAAEEPGDTVNHILRDGLIDGLLISSVAADKQWVDELFDSVLPTVLIGTHPTRDDVLSVDVENTESAAGAVTHLFEQGCERVGCIAGPLDRADARARLDGYRLAHDRAGRPVDEALIAHGRFSRASGLPAGAELFEKGVDGIFASNDEMAVGAILSGARSGFRVPDDVLVVGFDGTAFDEVIEPTITSVIQPFDEIGRTAVELLNKLVHGEAGLTSVSIVPPLVQGGSTTRP</sequence>
<dbReference type="SUPFAM" id="SSF53822">
    <property type="entry name" value="Periplasmic binding protein-like I"/>
    <property type="match status" value="1"/>
</dbReference>
<gene>
    <name evidence="5" type="ORF">BDK89_3175</name>
</gene>
<dbReference type="SMART" id="SM00354">
    <property type="entry name" value="HTH_LACI"/>
    <property type="match status" value="1"/>
</dbReference>
<dbReference type="GO" id="GO:0003700">
    <property type="term" value="F:DNA-binding transcription factor activity"/>
    <property type="evidence" value="ECO:0007669"/>
    <property type="project" value="TreeGrafter"/>
</dbReference>
<dbReference type="AlphaFoldDB" id="A0A4R7I284"/>
<dbReference type="Gene3D" id="1.10.260.40">
    <property type="entry name" value="lambda repressor-like DNA-binding domains"/>
    <property type="match status" value="1"/>
</dbReference>
<evidence type="ECO:0000313" key="5">
    <source>
        <dbReference type="EMBL" id="TDT17565.1"/>
    </source>
</evidence>
<dbReference type="Proteomes" id="UP000294558">
    <property type="component" value="Unassembled WGS sequence"/>
</dbReference>